<organism evidence="1 2">
    <name type="scientific">Thanatephorus cucumeris (strain AG1-IB / isolate 7/3/14)</name>
    <name type="common">Lettuce bottom rot fungus</name>
    <name type="synonym">Rhizoctonia solani</name>
    <dbReference type="NCBI Taxonomy" id="1108050"/>
    <lineage>
        <taxon>Eukaryota</taxon>
        <taxon>Fungi</taxon>
        <taxon>Dikarya</taxon>
        <taxon>Basidiomycota</taxon>
        <taxon>Agaricomycotina</taxon>
        <taxon>Agaricomycetes</taxon>
        <taxon>Cantharellales</taxon>
        <taxon>Ceratobasidiaceae</taxon>
        <taxon>Rhizoctonia</taxon>
        <taxon>Rhizoctonia solani AG-1</taxon>
    </lineage>
</organism>
<dbReference type="STRING" id="1108050.A0A0B7FW58"/>
<dbReference type="PANTHER" id="PTHR47642:SF6">
    <property type="entry name" value="ATP-DEPENDENT DNA HELICASE"/>
    <property type="match status" value="1"/>
</dbReference>
<gene>
    <name evidence="1" type="ORF">RSOLAG1IB_10268</name>
</gene>
<dbReference type="Proteomes" id="UP000059188">
    <property type="component" value="Unassembled WGS sequence"/>
</dbReference>
<evidence type="ECO:0000313" key="2">
    <source>
        <dbReference type="Proteomes" id="UP000059188"/>
    </source>
</evidence>
<proteinExistence type="predicted"/>
<dbReference type="AlphaFoldDB" id="A0A0B7FW58"/>
<dbReference type="InterPro" id="IPR051055">
    <property type="entry name" value="PIF1_helicase"/>
</dbReference>
<name>A0A0B7FW58_THACB</name>
<evidence type="ECO:0008006" key="3">
    <source>
        <dbReference type="Google" id="ProtNLM"/>
    </source>
</evidence>
<evidence type="ECO:0000313" key="1">
    <source>
        <dbReference type="EMBL" id="CEL62186.1"/>
    </source>
</evidence>
<protein>
    <recommendedName>
        <fullName evidence="3">DNA helicase</fullName>
    </recommendedName>
</protein>
<reference evidence="1 2" key="1">
    <citation type="submission" date="2014-11" db="EMBL/GenBank/DDBJ databases">
        <authorList>
            <person name="Wibberg Daniel"/>
        </authorList>
    </citation>
    <scope>NUCLEOTIDE SEQUENCE [LARGE SCALE GENOMIC DNA]</scope>
    <source>
        <strain evidence="1">Rhizoctonia solani AG1-IB 7/3/14</strain>
    </source>
</reference>
<dbReference type="InterPro" id="IPR027417">
    <property type="entry name" value="P-loop_NTPase"/>
</dbReference>
<keyword evidence="2" id="KW-1185">Reference proteome</keyword>
<sequence>MLSKDFLAQLSRHIALAKMEYDASAGNKPFGGVNVILCGDIYQFPPVEVSKTGAIYHTSNNTAEEATGQGIYRQFRTVVMLKQQVRVGKPEWRNFLESLCRGHVQEKHIKLLKDRVLTNPMCVNTKFDAEPWLNSYLITPRHSVRTRWNEAAVAHHCQKTGQQLYLCPAYNTCAGNGGRRPIALHEQYAAARGSKHSQNNGRLREKGGLSDVVPLAINMKVMVTLNVETDLDIANGARGTITGIALDPNEPAFENPLAPVVTLSRLPAYILVKLDRTRAAPVAGLGEGVIPLIPASKSYYISLSVVQEDGKTKEVRQCVNRLQFPITPAYAFTNYRSQGQMIPAAIVDIATPPSGNGLNLANLYAALSRCTGKDNIQILQDFDESMFSKSWDYELVKENKRLERLDKETEDKYTTWEGRISKT</sequence>
<accession>A0A0B7FW58</accession>
<dbReference type="EMBL" id="LN679162">
    <property type="protein sequence ID" value="CEL62186.1"/>
    <property type="molecule type" value="Genomic_DNA"/>
</dbReference>
<dbReference type="OrthoDB" id="2986975at2759"/>
<dbReference type="SUPFAM" id="SSF52540">
    <property type="entry name" value="P-loop containing nucleoside triphosphate hydrolases"/>
    <property type="match status" value="1"/>
</dbReference>
<dbReference type="PANTHER" id="PTHR47642">
    <property type="entry name" value="ATP-DEPENDENT DNA HELICASE"/>
    <property type="match status" value="1"/>
</dbReference>